<dbReference type="AlphaFoldDB" id="A0A5B7HA39"/>
<protein>
    <submittedName>
        <fullName evidence="2">Uncharacterized protein</fullName>
    </submittedName>
</protein>
<evidence type="ECO:0000313" key="3">
    <source>
        <dbReference type="Proteomes" id="UP000324222"/>
    </source>
</evidence>
<proteinExistence type="predicted"/>
<reference evidence="2 3" key="1">
    <citation type="submission" date="2019-05" db="EMBL/GenBank/DDBJ databases">
        <title>Another draft genome of Portunus trituberculatus and its Hox gene families provides insights of decapod evolution.</title>
        <authorList>
            <person name="Jeong J.-H."/>
            <person name="Song I."/>
            <person name="Kim S."/>
            <person name="Choi T."/>
            <person name="Kim D."/>
            <person name="Ryu S."/>
            <person name="Kim W."/>
        </authorList>
    </citation>
    <scope>NUCLEOTIDE SEQUENCE [LARGE SCALE GENOMIC DNA]</scope>
    <source>
        <tissue evidence="2">Muscle</tissue>
    </source>
</reference>
<dbReference type="Proteomes" id="UP000324222">
    <property type="component" value="Unassembled WGS sequence"/>
</dbReference>
<organism evidence="2 3">
    <name type="scientific">Portunus trituberculatus</name>
    <name type="common">Swimming crab</name>
    <name type="synonym">Neptunus trituberculatus</name>
    <dbReference type="NCBI Taxonomy" id="210409"/>
    <lineage>
        <taxon>Eukaryota</taxon>
        <taxon>Metazoa</taxon>
        <taxon>Ecdysozoa</taxon>
        <taxon>Arthropoda</taxon>
        <taxon>Crustacea</taxon>
        <taxon>Multicrustacea</taxon>
        <taxon>Malacostraca</taxon>
        <taxon>Eumalacostraca</taxon>
        <taxon>Eucarida</taxon>
        <taxon>Decapoda</taxon>
        <taxon>Pleocyemata</taxon>
        <taxon>Brachyura</taxon>
        <taxon>Eubrachyura</taxon>
        <taxon>Portunoidea</taxon>
        <taxon>Portunidae</taxon>
        <taxon>Portuninae</taxon>
        <taxon>Portunus</taxon>
    </lineage>
</organism>
<keyword evidence="3" id="KW-1185">Reference proteome</keyword>
<feature type="compositionally biased region" description="Basic and acidic residues" evidence="1">
    <location>
        <begin position="23"/>
        <end position="34"/>
    </location>
</feature>
<accession>A0A5B7HA39</accession>
<sequence length="61" mass="6639">MASTSATGGTGGIKDNGGGGNDESGRGKWVEKREYRQGKHHKLYGMSEKKKIIKITLFKVN</sequence>
<feature type="region of interest" description="Disordered" evidence="1">
    <location>
        <begin position="1"/>
        <end position="34"/>
    </location>
</feature>
<evidence type="ECO:0000256" key="1">
    <source>
        <dbReference type="SAM" id="MobiDB-lite"/>
    </source>
</evidence>
<comment type="caution">
    <text evidence="2">The sequence shown here is derived from an EMBL/GenBank/DDBJ whole genome shotgun (WGS) entry which is preliminary data.</text>
</comment>
<evidence type="ECO:0000313" key="2">
    <source>
        <dbReference type="EMBL" id="MPC69090.1"/>
    </source>
</evidence>
<dbReference type="EMBL" id="VSRR010028871">
    <property type="protein sequence ID" value="MPC69090.1"/>
    <property type="molecule type" value="Genomic_DNA"/>
</dbReference>
<name>A0A5B7HA39_PORTR</name>
<feature type="compositionally biased region" description="Gly residues" evidence="1">
    <location>
        <begin position="8"/>
        <end position="22"/>
    </location>
</feature>
<gene>
    <name evidence="2" type="ORF">E2C01_063305</name>
</gene>